<dbReference type="Gene3D" id="3.55.40.10">
    <property type="entry name" value="minor pseudopilin epsh domain"/>
    <property type="match status" value="1"/>
</dbReference>
<name>A0A381P6W7_9ZZZZ</name>
<sequence length="134" mass="15311">MLNSNVINIFQASDNSAEKIFQKMSDESVLKGRTLHWFLNNKEERIYQDDYQNNESFIQSLDLKFLDSVSSDSEIIILTAQGMEYRIDENFTPVPMISFYPSGETSGAIITIQNTKLTYKIAVKTNGEIAKIKE</sequence>
<dbReference type="AlphaFoldDB" id="A0A381P6W7"/>
<organism evidence="1">
    <name type="scientific">marine metagenome</name>
    <dbReference type="NCBI Taxonomy" id="408172"/>
    <lineage>
        <taxon>unclassified sequences</taxon>
        <taxon>metagenomes</taxon>
        <taxon>ecological metagenomes</taxon>
    </lineage>
</organism>
<reference evidence="1" key="1">
    <citation type="submission" date="2018-05" db="EMBL/GenBank/DDBJ databases">
        <authorList>
            <person name="Lanie J.A."/>
            <person name="Ng W.-L."/>
            <person name="Kazmierczak K.M."/>
            <person name="Andrzejewski T.M."/>
            <person name="Davidsen T.M."/>
            <person name="Wayne K.J."/>
            <person name="Tettelin H."/>
            <person name="Glass J.I."/>
            <person name="Rusch D."/>
            <person name="Podicherti R."/>
            <person name="Tsui H.-C.T."/>
            <person name="Winkler M.E."/>
        </authorList>
    </citation>
    <scope>NUCLEOTIDE SEQUENCE</scope>
</reference>
<evidence type="ECO:0000313" key="1">
    <source>
        <dbReference type="EMBL" id="SUZ62620.1"/>
    </source>
</evidence>
<proteinExistence type="predicted"/>
<dbReference type="EMBL" id="UINC01000882">
    <property type="protein sequence ID" value="SUZ62620.1"/>
    <property type="molecule type" value="Genomic_DNA"/>
</dbReference>
<evidence type="ECO:0008006" key="2">
    <source>
        <dbReference type="Google" id="ProtNLM"/>
    </source>
</evidence>
<protein>
    <recommendedName>
        <fullName evidence="2">General secretion pathway GspH domain-containing protein</fullName>
    </recommendedName>
</protein>
<gene>
    <name evidence="1" type="ORF">METZ01_LOCUS15474</name>
</gene>
<accession>A0A381P6W7</accession>